<accession>A0ABD0Y2I5</accession>
<keyword evidence="10" id="KW-1185">Reference proteome</keyword>
<evidence type="ECO:0000256" key="5">
    <source>
        <dbReference type="ARBA" id="ARBA00022801"/>
    </source>
</evidence>
<feature type="signal peptide" evidence="8">
    <location>
        <begin position="1"/>
        <end position="26"/>
    </location>
</feature>
<keyword evidence="8" id="KW-0732">Signal</keyword>
<evidence type="ECO:0000256" key="7">
    <source>
        <dbReference type="PIRSR" id="PIRSR608597-3"/>
    </source>
</evidence>
<evidence type="ECO:0000313" key="9">
    <source>
        <dbReference type="EMBL" id="KAL1117671.1"/>
    </source>
</evidence>
<feature type="disulfide bond" evidence="7">
    <location>
        <begin position="46"/>
        <end position="52"/>
    </location>
</feature>
<dbReference type="Pfam" id="PF05497">
    <property type="entry name" value="Destabilase"/>
    <property type="match status" value="1"/>
</dbReference>
<sequence length="105" mass="11626">MESKGFATLPLAAVILLLCMVTNGSGQQTPVVKIFQLDEVCLGCMCEAVSDCNRSLRCQEGVCGLFRITKPYWMDANRPTVPQDQPTDELGMDIEQQKRLTLLCV</sequence>
<dbReference type="GO" id="GO:0003796">
    <property type="term" value="F:lysozyme activity"/>
    <property type="evidence" value="ECO:0007669"/>
    <property type="project" value="UniProtKB-EC"/>
</dbReference>
<organism evidence="9 10">
    <name type="scientific">Ranatra chinensis</name>
    <dbReference type="NCBI Taxonomy" id="642074"/>
    <lineage>
        <taxon>Eukaryota</taxon>
        <taxon>Metazoa</taxon>
        <taxon>Ecdysozoa</taxon>
        <taxon>Arthropoda</taxon>
        <taxon>Hexapoda</taxon>
        <taxon>Insecta</taxon>
        <taxon>Pterygota</taxon>
        <taxon>Neoptera</taxon>
        <taxon>Paraneoptera</taxon>
        <taxon>Hemiptera</taxon>
        <taxon>Heteroptera</taxon>
        <taxon>Panheteroptera</taxon>
        <taxon>Nepomorpha</taxon>
        <taxon>Nepidae</taxon>
        <taxon>Ranatrinae</taxon>
        <taxon>Ranatra</taxon>
    </lineage>
</organism>
<dbReference type="InterPro" id="IPR008597">
    <property type="entry name" value="Invert_lysozyme"/>
</dbReference>
<keyword evidence="6" id="KW-0326">Glycosidase</keyword>
<dbReference type="EC" id="3.2.1.17" evidence="2"/>
<dbReference type="EMBL" id="JBFDAA010000015">
    <property type="protein sequence ID" value="KAL1117671.1"/>
    <property type="molecule type" value="Genomic_DNA"/>
</dbReference>
<dbReference type="AlphaFoldDB" id="A0ABD0Y2I5"/>
<evidence type="ECO:0000256" key="3">
    <source>
        <dbReference type="ARBA" id="ARBA00022529"/>
    </source>
</evidence>
<feature type="chain" id="PRO_5044853277" description="lysozyme" evidence="8">
    <location>
        <begin position="27"/>
        <end position="105"/>
    </location>
</feature>
<dbReference type="PROSITE" id="PS51909">
    <property type="entry name" value="LYSOZYME_I"/>
    <property type="match status" value="1"/>
</dbReference>
<evidence type="ECO:0000256" key="1">
    <source>
        <dbReference type="ARBA" id="ARBA00000632"/>
    </source>
</evidence>
<feature type="disulfide bond" evidence="7">
    <location>
        <begin position="58"/>
        <end position="63"/>
    </location>
</feature>
<proteinExistence type="predicted"/>
<comment type="catalytic activity">
    <reaction evidence="1">
        <text>Hydrolysis of (1-&gt;4)-beta-linkages between N-acetylmuramic acid and N-acetyl-D-glucosamine residues in a peptidoglycan and between N-acetyl-D-glucosamine residues in chitodextrins.</text>
        <dbReference type="EC" id="3.2.1.17"/>
    </reaction>
</comment>
<keyword evidence="5" id="KW-0378">Hydrolase</keyword>
<dbReference type="Proteomes" id="UP001558652">
    <property type="component" value="Unassembled WGS sequence"/>
</dbReference>
<protein>
    <recommendedName>
        <fullName evidence="2">lysozyme</fullName>
        <ecNumber evidence="2">3.2.1.17</ecNumber>
    </recommendedName>
</protein>
<dbReference type="GO" id="GO:0031640">
    <property type="term" value="P:killing of cells of another organism"/>
    <property type="evidence" value="ECO:0007669"/>
    <property type="project" value="UniProtKB-KW"/>
</dbReference>
<name>A0ABD0Y2I5_9HEMI</name>
<dbReference type="GO" id="GO:0042742">
    <property type="term" value="P:defense response to bacterium"/>
    <property type="evidence" value="ECO:0007669"/>
    <property type="project" value="UniProtKB-KW"/>
</dbReference>
<evidence type="ECO:0000256" key="6">
    <source>
        <dbReference type="ARBA" id="ARBA00023295"/>
    </source>
</evidence>
<comment type="caution">
    <text evidence="9">The sequence shown here is derived from an EMBL/GenBank/DDBJ whole genome shotgun (WGS) entry which is preliminary data.</text>
</comment>
<evidence type="ECO:0000256" key="2">
    <source>
        <dbReference type="ARBA" id="ARBA00012732"/>
    </source>
</evidence>
<keyword evidence="7" id="KW-1015">Disulfide bond</keyword>
<evidence type="ECO:0000313" key="10">
    <source>
        <dbReference type="Proteomes" id="UP001558652"/>
    </source>
</evidence>
<evidence type="ECO:0000256" key="8">
    <source>
        <dbReference type="SAM" id="SignalP"/>
    </source>
</evidence>
<keyword evidence="3" id="KW-0929">Antimicrobial</keyword>
<evidence type="ECO:0000256" key="4">
    <source>
        <dbReference type="ARBA" id="ARBA00022638"/>
    </source>
</evidence>
<reference evidence="9 10" key="1">
    <citation type="submission" date="2024-07" db="EMBL/GenBank/DDBJ databases">
        <title>Chromosome-level genome assembly of the water stick insect Ranatra chinensis (Heteroptera: Nepidae).</title>
        <authorList>
            <person name="Liu X."/>
        </authorList>
    </citation>
    <scope>NUCLEOTIDE SEQUENCE [LARGE SCALE GENOMIC DNA]</scope>
    <source>
        <strain evidence="9">Cailab_2021Rc</strain>
        <tissue evidence="9">Muscle</tissue>
    </source>
</reference>
<dbReference type="Gene3D" id="1.10.530.10">
    <property type="match status" value="1"/>
</dbReference>
<gene>
    <name evidence="9" type="ORF">AAG570_003986</name>
</gene>
<keyword evidence="4" id="KW-0081">Bacteriolytic enzyme</keyword>